<comment type="caution">
    <text evidence="2">The sequence shown here is derived from an EMBL/GenBank/DDBJ whole genome shotgun (WGS) entry which is preliminary data.</text>
</comment>
<name>A0AAN4YGZ6_ASPOZ</name>
<dbReference type="Gene3D" id="2.30.30.100">
    <property type="match status" value="1"/>
</dbReference>
<dbReference type="PANTHER" id="PTHR13586:SF0">
    <property type="entry name" value="TRAILER HITCH, ISOFORM H"/>
    <property type="match status" value="1"/>
</dbReference>
<dbReference type="InterPro" id="IPR025609">
    <property type="entry name" value="Lsm14-like_N"/>
</dbReference>
<reference evidence="2" key="1">
    <citation type="submission" date="2023-04" db="EMBL/GenBank/DDBJ databases">
        <title>Aspergillus oryzae NBRC 4228.</title>
        <authorList>
            <person name="Ichikawa N."/>
            <person name="Sato H."/>
            <person name="Tonouchi N."/>
        </authorList>
    </citation>
    <scope>NUCLEOTIDE SEQUENCE</scope>
    <source>
        <strain evidence="2">NBRC 4228</strain>
    </source>
</reference>
<dbReference type="GO" id="GO:0033962">
    <property type="term" value="P:P-body assembly"/>
    <property type="evidence" value="ECO:0007669"/>
    <property type="project" value="TreeGrafter"/>
</dbReference>
<dbReference type="EMBL" id="BSYA01000061">
    <property type="protein sequence ID" value="GMG29731.1"/>
    <property type="molecule type" value="Genomic_DNA"/>
</dbReference>
<sequence length="162" mass="18154">MFHRFLAPLNRLQWPCILLTVQRSYVGTLHEINPEASTIALENVVSFGTEGRRGKPEDELPPAPHIYEYIVFRGSDVKDISVAEDKKEDAPQEPQQVPDDPAILGVSRTTISEILPIVVARVSSPPTFAVGKDDLMMNYFGCKHRPVPNSAKTVWRFPLPSF</sequence>
<feature type="domain" description="Lsm14-like N-terminal" evidence="1">
    <location>
        <begin position="20"/>
        <end position="108"/>
    </location>
</feature>
<dbReference type="Proteomes" id="UP001165205">
    <property type="component" value="Unassembled WGS sequence"/>
</dbReference>
<proteinExistence type="predicted"/>
<dbReference type="GO" id="GO:0034063">
    <property type="term" value="P:stress granule assembly"/>
    <property type="evidence" value="ECO:0007669"/>
    <property type="project" value="TreeGrafter"/>
</dbReference>
<accession>A0AAN4YGZ6</accession>
<dbReference type="GO" id="GO:0003729">
    <property type="term" value="F:mRNA binding"/>
    <property type="evidence" value="ECO:0007669"/>
    <property type="project" value="TreeGrafter"/>
</dbReference>
<dbReference type="SUPFAM" id="SSF50182">
    <property type="entry name" value="Sm-like ribonucleoproteins"/>
    <property type="match status" value="1"/>
</dbReference>
<dbReference type="SMART" id="SM01271">
    <property type="entry name" value="LSM14"/>
    <property type="match status" value="1"/>
</dbReference>
<gene>
    <name evidence="2" type="ORF">Aory04_000594300</name>
</gene>
<dbReference type="PANTHER" id="PTHR13586">
    <property type="entry name" value="SCD6 PROTEIN-RELATED"/>
    <property type="match status" value="1"/>
</dbReference>
<evidence type="ECO:0000313" key="3">
    <source>
        <dbReference type="Proteomes" id="UP001165205"/>
    </source>
</evidence>
<evidence type="ECO:0000259" key="1">
    <source>
        <dbReference type="SMART" id="SM01271"/>
    </source>
</evidence>
<organism evidence="2 3">
    <name type="scientific">Aspergillus oryzae</name>
    <name type="common">Yellow koji mold</name>
    <dbReference type="NCBI Taxonomy" id="5062"/>
    <lineage>
        <taxon>Eukaryota</taxon>
        <taxon>Fungi</taxon>
        <taxon>Dikarya</taxon>
        <taxon>Ascomycota</taxon>
        <taxon>Pezizomycotina</taxon>
        <taxon>Eurotiomycetes</taxon>
        <taxon>Eurotiomycetidae</taxon>
        <taxon>Eurotiales</taxon>
        <taxon>Aspergillaceae</taxon>
        <taxon>Aspergillus</taxon>
        <taxon>Aspergillus subgen. Circumdati</taxon>
    </lineage>
</organism>
<dbReference type="AlphaFoldDB" id="A0AAN4YGZ6"/>
<dbReference type="InterPro" id="IPR010920">
    <property type="entry name" value="LSM_dom_sf"/>
</dbReference>
<dbReference type="GO" id="GO:0000932">
    <property type="term" value="C:P-body"/>
    <property type="evidence" value="ECO:0007669"/>
    <property type="project" value="TreeGrafter"/>
</dbReference>
<evidence type="ECO:0000313" key="2">
    <source>
        <dbReference type="EMBL" id="GMG29731.1"/>
    </source>
</evidence>
<dbReference type="Pfam" id="PF12701">
    <property type="entry name" value="LSM14"/>
    <property type="match status" value="1"/>
</dbReference>
<protein>
    <submittedName>
        <fullName evidence="2">Unnamed protein product</fullName>
    </submittedName>
</protein>